<dbReference type="EMBL" id="PKPP01005007">
    <property type="protein sequence ID" value="PWA61847.1"/>
    <property type="molecule type" value="Genomic_DNA"/>
</dbReference>
<dbReference type="STRING" id="35608.A0A2U1MKS6"/>
<accession>A0A2U1MKS6</accession>
<keyword evidence="4" id="KW-1185">Reference proteome</keyword>
<dbReference type="Pfam" id="PF12776">
    <property type="entry name" value="Myb_DNA-bind_3"/>
    <property type="match status" value="1"/>
</dbReference>
<feature type="domain" description="Myb/SANT-like" evidence="2">
    <location>
        <begin position="20"/>
        <end position="111"/>
    </location>
</feature>
<organism evidence="3 4">
    <name type="scientific">Artemisia annua</name>
    <name type="common">Sweet wormwood</name>
    <dbReference type="NCBI Taxonomy" id="35608"/>
    <lineage>
        <taxon>Eukaryota</taxon>
        <taxon>Viridiplantae</taxon>
        <taxon>Streptophyta</taxon>
        <taxon>Embryophyta</taxon>
        <taxon>Tracheophyta</taxon>
        <taxon>Spermatophyta</taxon>
        <taxon>Magnoliopsida</taxon>
        <taxon>eudicotyledons</taxon>
        <taxon>Gunneridae</taxon>
        <taxon>Pentapetalae</taxon>
        <taxon>asterids</taxon>
        <taxon>campanulids</taxon>
        <taxon>Asterales</taxon>
        <taxon>Asteraceae</taxon>
        <taxon>Asteroideae</taxon>
        <taxon>Anthemideae</taxon>
        <taxon>Artemisiinae</taxon>
        <taxon>Artemisia</taxon>
    </lineage>
</organism>
<dbReference type="AlphaFoldDB" id="A0A2U1MKS6"/>
<evidence type="ECO:0000313" key="3">
    <source>
        <dbReference type="EMBL" id="PWA61847.1"/>
    </source>
</evidence>
<proteinExistence type="predicted"/>
<protein>
    <recommendedName>
        <fullName evidence="2">Myb/SANT-like domain-containing protein</fullName>
    </recommendedName>
</protein>
<feature type="region of interest" description="Disordered" evidence="1">
    <location>
        <begin position="190"/>
        <end position="210"/>
    </location>
</feature>
<dbReference type="InterPro" id="IPR024752">
    <property type="entry name" value="Myb/SANT-like_dom"/>
</dbReference>
<comment type="caution">
    <text evidence="3">The sequence shown here is derived from an EMBL/GenBank/DDBJ whole genome shotgun (WGS) entry which is preliminary data.</text>
</comment>
<gene>
    <name evidence="3" type="ORF">CTI12_AA182550</name>
</gene>
<dbReference type="PANTHER" id="PTHR46250">
    <property type="entry name" value="MYB/SANT-LIKE DNA-BINDING DOMAIN PROTEIN-RELATED"/>
    <property type="match status" value="1"/>
</dbReference>
<name>A0A2U1MKS6_ARTAN</name>
<reference evidence="3 4" key="1">
    <citation type="journal article" date="2018" name="Mol. Plant">
        <title>The genome of Artemisia annua provides insight into the evolution of Asteraceae family and artemisinin biosynthesis.</title>
        <authorList>
            <person name="Shen Q."/>
            <person name="Zhang L."/>
            <person name="Liao Z."/>
            <person name="Wang S."/>
            <person name="Yan T."/>
            <person name="Shi P."/>
            <person name="Liu M."/>
            <person name="Fu X."/>
            <person name="Pan Q."/>
            <person name="Wang Y."/>
            <person name="Lv Z."/>
            <person name="Lu X."/>
            <person name="Zhang F."/>
            <person name="Jiang W."/>
            <person name="Ma Y."/>
            <person name="Chen M."/>
            <person name="Hao X."/>
            <person name="Li L."/>
            <person name="Tang Y."/>
            <person name="Lv G."/>
            <person name="Zhou Y."/>
            <person name="Sun X."/>
            <person name="Brodelius P.E."/>
            <person name="Rose J.K.C."/>
            <person name="Tang K."/>
        </authorList>
    </citation>
    <scope>NUCLEOTIDE SEQUENCE [LARGE SCALE GENOMIC DNA]</scope>
    <source>
        <strain evidence="4">cv. Huhao1</strain>
        <tissue evidence="3">Leaf</tissue>
    </source>
</reference>
<sequence>MAASPCDRGRGKNKQFLKEEEIEVLVDVLQELAGDPLWKVDGGFKNNYMVEVRKRMAQKIPNLDKEVNPHIDSKIKLLRNKYNPISEMLMQSGCQWDDVENKINCEKQWYDDWCKTHKNATGLFNFKFPYLHKLDMVWGKDRATGLKAEDISEACEGTNNQANAVLCASSDSEDEVFVVPNTQPGLSTIHATKKRKKISPPTESSYKKKKAMTPHQVIDAKLDGLSSDFKKVYGEMASKFGVVADALTLDANKSEFVSEDKMKEVMNELINIGISPLDIGKVVEICYNEPIKVKTLFTLASSMRKSYVLGFLHPQN</sequence>
<evidence type="ECO:0000313" key="4">
    <source>
        <dbReference type="Proteomes" id="UP000245207"/>
    </source>
</evidence>
<evidence type="ECO:0000256" key="1">
    <source>
        <dbReference type="SAM" id="MobiDB-lite"/>
    </source>
</evidence>
<dbReference type="OrthoDB" id="1746344at2759"/>
<evidence type="ECO:0000259" key="2">
    <source>
        <dbReference type="Pfam" id="PF12776"/>
    </source>
</evidence>
<dbReference type="PANTHER" id="PTHR46250:SF15">
    <property type="entry name" value="OS01G0523800 PROTEIN"/>
    <property type="match status" value="1"/>
</dbReference>
<dbReference type="Proteomes" id="UP000245207">
    <property type="component" value="Unassembled WGS sequence"/>
</dbReference>